<proteinExistence type="predicted"/>
<accession>A0A919RFQ7</accession>
<comment type="caution">
    <text evidence="1">The sequence shown here is derived from an EMBL/GenBank/DDBJ whole genome shotgun (WGS) entry which is preliminary data.</text>
</comment>
<protein>
    <submittedName>
        <fullName evidence="1">Uncharacterized protein</fullName>
    </submittedName>
</protein>
<dbReference type="InterPro" id="IPR046646">
    <property type="entry name" value="DUF6758"/>
</dbReference>
<name>A0A919RFQ7_9ACTN</name>
<dbReference type="Proteomes" id="UP000606172">
    <property type="component" value="Unassembled WGS sequence"/>
</dbReference>
<dbReference type="Pfam" id="PF20544">
    <property type="entry name" value="DUF6758"/>
    <property type="match status" value="1"/>
</dbReference>
<reference evidence="1" key="1">
    <citation type="submission" date="2021-01" db="EMBL/GenBank/DDBJ databases">
        <title>Whole genome shotgun sequence of Sinosporangium siamense NBRC 109515.</title>
        <authorList>
            <person name="Komaki H."/>
            <person name="Tamura T."/>
        </authorList>
    </citation>
    <scope>NUCLEOTIDE SEQUENCE</scope>
    <source>
        <strain evidence="1">NBRC 109515</strain>
    </source>
</reference>
<evidence type="ECO:0000313" key="2">
    <source>
        <dbReference type="Proteomes" id="UP000606172"/>
    </source>
</evidence>
<dbReference type="EMBL" id="BOOW01000020">
    <property type="protein sequence ID" value="GII93070.1"/>
    <property type="molecule type" value="Genomic_DNA"/>
</dbReference>
<evidence type="ECO:0000313" key="1">
    <source>
        <dbReference type="EMBL" id="GII93070.1"/>
    </source>
</evidence>
<organism evidence="1 2">
    <name type="scientific">Sinosporangium siamense</name>
    <dbReference type="NCBI Taxonomy" id="1367973"/>
    <lineage>
        <taxon>Bacteria</taxon>
        <taxon>Bacillati</taxon>
        <taxon>Actinomycetota</taxon>
        <taxon>Actinomycetes</taxon>
        <taxon>Streptosporangiales</taxon>
        <taxon>Streptosporangiaceae</taxon>
        <taxon>Sinosporangium</taxon>
    </lineage>
</organism>
<keyword evidence="2" id="KW-1185">Reference proteome</keyword>
<dbReference type="AlphaFoldDB" id="A0A919RFQ7"/>
<gene>
    <name evidence="1" type="ORF">Ssi02_33010</name>
</gene>
<sequence length="165" mass="17288">MRERSEVPLWLPWPLPADWMISGFAEVANEQGAARASVVALSGPSVTYGPGDLLVVAEEPGVGLGAAYAGLSGPDPGPGFGQGTTHAKVHAMGHPVALWWVESAADRAVYAGEALGNWLWMVAWPADAGCLIALGQLSLLDLRDNGHEFDLPFGALTTRLETDGT</sequence>